<keyword evidence="7" id="KW-0812">Transmembrane</keyword>
<evidence type="ECO:0000259" key="9">
    <source>
        <dbReference type="SMART" id="SM00387"/>
    </source>
</evidence>
<keyword evidence="7" id="KW-0472">Membrane</keyword>
<feature type="domain" description="Histidine kinase/HSP90-like ATPase" evidence="9">
    <location>
        <begin position="427"/>
        <end position="535"/>
    </location>
</feature>
<dbReference type="SMART" id="SM00387">
    <property type="entry name" value="HATPase_c"/>
    <property type="match status" value="1"/>
</dbReference>
<dbReference type="Pfam" id="PF08376">
    <property type="entry name" value="NIT"/>
    <property type="match status" value="1"/>
</dbReference>
<dbReference type="STRING" id="35752.SAMN05421541_10427"/>
<dbReference type="GO" id="GO:0000160">
    <property type="term" value="P:phosphorelay signal transduction system"/>
    <property type="evidence" value="ECO:0007669"/>
    <property type="project" value="TreeGrafter"/>
</dbReference>
<evidence type="ECO:0000256" key="4">
    <source>
        <dbReference type="ARBA" id="ARBA00022679"/>
    </source>
</evidence>
<dbReference type="Proteomes" id="UP000199645">
    <property type="component" value="Unassembled WGS sequence"/>
</dbReference>
<evidence type="ECO:0000256" key="3">
    <source>
        <dbReference type="ARBA" id="ARBA00022553"/>
    </source>
</evidence>
<dbReference type="Gene3D" id="3.30.565.10">
    <property type="entry name" value="Histidine kinase-like ATPase, C-terminal domain"/>
    <property type="match status" value="1"/>
</dbReference>
<gene>
    <name evidence="10" type="ORF">SAMN05421541_10427</name>
</gene>
<keyword evidence="11" id="KW-1185">Reference proteome</keyword>
<evidence type="ECO:0000256" key="7">
    <source>
        <dbReference type="SAM" id="Phobius"/>
    </source>
</evidence>
<dbReference type="OrthoDB" id="3280208at2"/>
<dbReference type="SUPFAM" id="SSF55874">
    <property type="entry name" value="ATPase domain of HSP90 chaperone/DNA topoisomerase II/histidine kinase"/>
    <property type="match status" value="1"/>
</dbReference>
<feature type="chain" id="PRO_5011704400" description="histidine kinase" evidence="8">
    <location>
        <begin position="21"/>
        <end position="555"/>
    </location>
</feature>
<feature type="region of interest" description="Disordered" evidence="6">
    <location>
        <begin position="536"/>
        <end position="555"/>
    </location>
</feature>
<reference evidence="10 11" key="1">
    <citation type="submission" date="2016-10" db="EMBL/GenBank/DDBJ databases">
        <authorList>
            <person name="de Groot N.N."/>
        </authorList>
    </citation>
    <scope>NUCLEOTIDE SEQUENCE [LARGE SCALE GENOMIC DNA]</scope>
    <source>
        <strain evidence="10 11">DSM 43019</strain>
    </source>
</reference>
<dbReference type="EC" id="2.7.13.3" evidence="2"/>
<dbReference type="InterPro" id="IPR050428">
    <property type="entry name" value="TCS_sensor_his_kinase"/>
</dbReference>
<sequence>MNRRITLIGAVLLVAFWAAAAVPAVTAAVRALADRITADRLDRPIDEAVLALEAERRLSVTDRPILELTAQRGRTDDAAERLRQADRSWLDHLTTSASDRTADDLLSRMNGLAELRASVDAGRLDRRETVTAYTDVIAPAGAAPQDTTVGGILALSRSREILAEEDALLAAVSSGRGPTADDRISLTRLAGARRVLFATAGAALPDTAARRHRDVAGSTAMIRLQRIEDRLAVSSDGIPDPSAWSPAFNELNTALWDLQDSATREAADAATPRAVTATVWAGTIGGVGLVALLGLLIAARRTRGAGATTAVTATTVAAGPWHRPGGLLQDLDRRNQGLLQRQMRLLDALARRAGDEETAADLHRAANFGARLRRNVEKGITLTGGVPERQWQRLVPMTDVVRDAAAEISDQDRITTADVASAYLAGTATTDLVHLLAELLENAATFAPADSRIIVDGEHDTAGYLLTVTDAGPGMTDDDLATGHEVMAAPDPPPGGTWWGLWAAGRFAARQDVTVHLHNGYDGGLVAAVRIPPSLVTGRPANGAEPRADLQTVVE</sequence>
<keyword evidence="3" id="KW-0597">Phosphoprotein</keyword>
<organism evidence="10 11">
    <name type="scientific">Actinoplanes philippinensis</name>
    <dbReference type="NCBI Taxonomy" id="35752"/>
    <lineage>
        <taxon>Bacteria</taxon>
        <taxon>Bacillati</taxon>
        <taxon>Actinomycetota</taxon>
        <taxon>Actinomycetes</taxon>
        <taxon>Micromonosporales</taxon>
        <taxon>Micromonosporaceae</taxon>
        <taxon>Actinoplanes</taxon>
    </lineage>
</organism>
<dbReference type="AlphaFoldDB" id="A0A1I2DYA9"/>
<dbReference type="EMBL" id="FONV01000004">
    <property type="protein sequence ID" value="SFE84950.1"/>
    <property type="molecule type" value="Genomic_DNA"/>
</dbReference>
<dbReference type="PANTHER" id="PTHR45436">
    <property type="entry name" value="SENSOR HISTIDINE KINASE YKOH"/>
    <property type="match status" value="1"/>
</dbReference>
<feature type="transmembrane region" description="Helical" evidence="7">
    <location>
        <begin position="279"/>
        <end position="299"/>
    </location>
</feature>
<dbReference type="InterPro" id="IPR036890">
    <property type="entry name" value="HATPase_C_sf"/>
</dbReference>
<evidence type="ECO:0000313" key="10">
    <source>
        <dbReference type="EMBL" id="SFE84950.1"/>
    </source>
</evidence>
<dbReference type="RefSeq" id="WP_093612556.1">
    <property type="nucleotide sequence ID" value="NZ_BOMT01000034.1"/>
</dbReference>
<keyword evidence="4" id="KW-0808">Transferase</keyword>
<protein>
    <recommendedName>
        <fullName evidence="2">histidine kinase</fullName>
        <ecNumber evidence="2">2.7.13.3</ecNumber>
    </recommendedName>
</protein>
<comment type="catalytic activity">
    <reaction evidence="1">
        <text>ATP + protein L-histidine = ADP + protein N-phospho-L-histidine.</text>
        <dbReference type="EC" id="2.7.13.3"/>
    </reaction>
</comment>
<accession>A0A1I2DYA9</accession>
<evidence type="ECO:0000256" key="5">
    <source>
        <dbReference type="ARBA" id="ARBA00022777"/>
    </source>
</evidence>
<dbReference type="GO" id="GO:0005886">
    <property type="term" value="C:plasma membrane"/>
    <property type="evidence" value="ECO:0007669"/>
    <property type="project" value="TreeGrafter"/>
</dbReference>
<keyword evidence="7" id="KW-1133">Transmembrane helix</keyword>
<proteinExistence type="predicted"/>
<dbReference type="PANTHER" id="PTHR45436:SF5">
    <property type="entry name" value="SENSOR HISTIDINE KINASE TRCS"/>
    <property type="match status" value="1"/>
</dbReference>
<keyword evidence="5 10" id="KW-0418">Kinase</keyword>
<evidence type="ECO:0000256" key="2">
    <source>
        <dbReference type="ARBA" id="ARBA00012438"/>
    </source>
</evidence>
<evidence type="ECO:0000256" key="8">
    <source>
        <dbReference type="SAM" id="SignalP"/>
    </source>
</evidence>
<dbReference type="GO" id="GO:0004673">
    <property type="term" value="F:protein histidine kinase activity"/>
    <property type="evidence" value="ECO:0007669"/>
    <property type="project" value="UniProtKB-EC"/>
</dbReference>
<keyword evidence="8" id="KW-0732">Signal</keyword>
<dbReference type="InterPro" id="IPR013587">
    <property type="entry name" value="Nitrate/nitrite_sensing"/>
</dbReference>
<dbReference type="Pfam" id="PF02518">
    <property type="entry name" value="HATPase_c"/>
    <property type="match status" value="1"/>
</dbReference>
<evidence type="ECO:0000256" key="1">
    <source>
        <dbReference type="ARBA" id="ARBA00000085"/>
    </source>
</evidence>
<evidence type="ECO:0000256" key="6">
    <source>
        <dbReference type="SAM" id="MobiDB-lite"/>
    </source>
</evidence>
<name>A0A1I2DYA9_9ACTN</name>
<feature type="signal peptide" evidence="8">
    <location>
        <begin position="1"/>
        <end position="20"/>
    </location>
</feature>
<dbReference type="InterPro" id="IPR003594">
    <property type="entry name" value="HATPase_dom"/>
</dbReference>
<evidence type="ECO:0000313" key="11">
    <source>
        <dbReference type="Proteomes" id="UP000199645"/>
    </source>
</evidence>